<sequence length="245" mass="29202">MKKILLLTLFTTLVFGANESFSKSKKMLNQIYKGHQVTIYCDCKYNYKNKNNMIDRDSCGYIPRNEYTKKGKRNERARRIEWEHLIPAENFGRQFSCWREGDAQCVKKNGKSYKGRKCCEKVNQQYRLMQADMHNLFPAVGELNGDRKNFRFDFEEASGGQYGACKFDVLFKEKRAKVKEELRGVIARDYLYFNKRYGMKLSKQELQKFTTWNKLYPPTEWEKERNEKIEKLQGNRNPFILKVSH</sequence>
<dbReference type="GO" id="GO:0004518">
    <property type="term" value="F:nuclease activity"/>
    <property type="evidence" value="ECO:0007669"/>
    <property type="project" value="UniProtKB-KW"/>
</dbReference>
<dbReference type="EMBL" id="CP041165">
    <property type="protein sequence ID" value="QOP42364.1"/>
    <property type="molecule type" value="Genomic_DNA"/>
</dbReference>
<organism evidence="4 5">
    <name type="scientific">Sulfurimonas marina</name>
    <dbReference type="NCBI Taxonomy" id="2590551"/>
    <lineage>
        <taxon>Bacteria</taxon>
        <taxon>Pseudomonadati</taxon>
        <taxon>Campylobacterota</taxon>
        <taxon>Epsilonproteobacteria</taxon>
        <taxon>Campylobacterales</taxon>
        <taxon>Sulfurimonadaceae</taxon>
        <taxon>Sulfurimonas</taxon>
    </lineage>
</organism>
<evidence type="ECO:0000313" key="4">
    <source>
        <dbReference type="EMBL" id="QOP42364.1"/>
    </source>
</evidence>
<evidence type="ECO:0000256" key="2">
    <source>
        <dbReference type="ARBA" id="ARBA00022722"/>
    </source>
</evidence>
<comment type="similarity">
    <text evidence="1">Belongs to the EndA/NucM nuclease family.</text>
</comment>
<dbReference type="InterPro" id="IPR044925">
    <property type="entry name" value="His-Me_finger_sf"/>
</dbReference>
<dbReference type="SUPFAM" id="SSF54060">
    <property type="entry name" value="His-Me finger endonucleases"/>
    <property type="match status" value="1"/>
</dbReference>
<keyword evidence="2" id="KW-0540">Nuclease</keyword>
<reference evidence="4 5" key="1">
    <citation type="submission" date="2019-06" db="EMBL/GenBank/DDBJ databases">
        <title>Sulfurimonas gotlandica sp. nov., a chemoautotrophic and psychrotolerant epsilonproteobacterium isolated from a pelagic redoxcline, and an emended description of the genus Sulfurimonas.</title>
        <authorList>
            <person name="Wang S."/>
            <person name="Jiang L."/>
            <person name="Shao Z."/>
        </authorList>
    </citation>
    <scope>NUCLEOTIDE SEQUENCE [LARGE SCALE GENOMIC DNA]</scope>
    <source>
        <strain evidence="4 5">B2</strain>
    </source>
</reference>
<evidence type="ECO:0000256" key="1">
    <source>
        <dbReference type="ARBA" id="ARBA00006429"/>
    </source>
</evidence>
<dbReference type="Proteomes" id="UP000593910">
    <property type="component" value="Chromosome"/>
</dbReference>
<dbReference type="PANTHER" id="PTHR33607:SF2">
    <property type="entry name" value="ENDONUCLEASE-1"/>
    <property type="match status" value="1"/>
</dbReference>
<accession>A0A7M1AY41</accession>
<dbReference type="InterPro" id="IPR007346">
    <property type="entry name" value="Endonuclease-I"/>
</dbReference>
<evidence type="ECO:0000256" key="3">
    <source>
        <dbReference type="ARBA" id="ARBA00022801"/>
    </source>
</evidence>
<proteinExistence type="inferred from homology"/>
<dbReference type="GO" id="GO:0016787">
    <property type="term" value="F:hydrolase activity"/>
    <property type="evidence" value="ECO:0007669"/>
    <property type="project" value="UniProtKB-KW"/>
</dbReference>
<dbReference type="Pfam" id="PF04231">
    <property type="entry name" value="Endonuclease_1"/>
    <property type="match status" value="1"/>
</dbReference>
<keyword evidence="3" id="KW-0378">Hydrolase</keyword>
<protein>
    <submittedName>
        <fullName evidence="4">Deoxyribonuclease</fullName>
    </submittedName>
</protein>
<dbReference type="AlphaFoldDB" id="A0A7M1AY41"/>
<gene>
    <name evidence="4" type="ORF">FJR03_04855</name>
</gene>
<dbReference type="KEGG" id="smax:FJR03_04855"/>
<name>A0A7M1AY41_9BACT</name>
<dbReference type="PANTHER" id="PTHR33607">
    <property type="entry name" value="ENDONUCLEASE-1"/>
    <property type="match status" value="1"/>
</dbReference>
<keyword evidence="5" id="KW-1185">Reference proteome</keyword>
<evidence type="ECO:0000313" key="5">
    <source>
        <dbReference type="Proteomes" id="UP000593910"/>
    </source>
</evidence>